<dbReference type="EMBL" id="CP058554">
    <property type="protein sequence ID" value="QMV71867.1"/>
    <property type="molecule type" value="Genomic_DNA"/>
</dbReference>
<dbReference type="GO" id="GO:0015628">
    <property type="term" value="P:protein secretion by the type II secretion system"/>
    <property type="evidence" value="ECO:0007669"/>
    <property type="project" value="InterPro"/>
</dbReference>
<proteinExistence type="predicted"/>
<keyword evidence="2" id="KW-0812">Transmembrane</keyword>
<dbReference type="InterPro" id="IPR045584">
    <property type="entry name" value="Pilin-like"/>
</dbReference>
<dbReference type="Pfam" id="PF16732">
    <property type="entry name" value="ComP_DUS"/>
    <property type="match status" value="1"/>
</dbReference>
<dbReference type="InterPro" id="IPR012902">
    <property type="entry name" value="N_methyl_site"/>
</dbReference>
<dbReference type="NCBIfam" id="TIGR02532">
    <property type="entry name" value="IV_pilin_GFxxxE"/>
    <property type="match status" value="1"/>
</dbReference>
<evidence type="ECO:0000313" key="4">
    <source>
        <dbReference type="Proteomes" id="UP000515240"/>
    </source>
</evidence>
<evidence type="ECO:0000256" key="2">
    <source>
        <dbReference type="SAM" id="Phobius"/>
    </source>
</evidence>
<dbReference type="GO" id="GO:0043683">
    <property type="term" value="P:type IV pilus assembly"/>
    <property type="evidence" value="ECO:0007669"/>
    <property type="project" value="InterPro"/>
</dbReference>
<sequence length="186" mass="20333">MVFIQEIRLRRARQPVGGSACRRLKAAQGFTLIEVMIVVAIVGILSAIALPSYSEYIKRGQIVEGITPLADMGAKMEQFYQDNRTYVAACQSKIAAEPAETSRFKYICDGHMSRYTVKAEGKGSMSGFAFVLTHEGARNTASTPPGWTAGSGCWSSPSPPGSSWCRAARSCRVFWLRPGGCWAWLI</sequence>
<evidence type="ECO:0000313" key="3">
    <source>
        <dbReference type="EMBL" id="QMV71867.1"/>
    </source>
</evidence>
<keyword evidence="4" id="KW-1185">Reference proteome</keyword>
<keyword evidence="2" id="KW-0472">Membrane</keyword>
<dbReference type="SUPFAM" id="SSF54523">
    <property type="entry name" value="Pili subunits"/>
    <property type="match status" value="1"/>
</dbReference>
<dbReference type="RefSeq" id="WP_182326296.1">
    <property type="nucleotide sequence ID" value="NZ_CP058554.1"/>
</dbReference>
<dbReference type="Pfam" id="PF07963">
    <property type="entry name" value="N_methyl"/>
    <property type="match status" value="1"/>
</dbReference>
<dbReference type="PRINTS" id="PR00813">
    <property type="entry name" value="BCTERIALGSPG"/>
</dbReference>
<keyword evidence="1" id="KW-0488">Methylation</keyword>
<dbReference type="PROSITE" id="PS00409">
    <property type="entry name" value="PROKAR_NTER_METHYL"/>
    <property type="match status" value="1"/>
</dbReference>
<dbReference type="InterPro" id="IPR000983">
    <property type="entry name" value="Bac_GSPG_pilin"/>
</dbReference>
<protein>
    <submittedName>
        <fullName evidence="3">Prepilin-type N-terminal cleavage/methylation domain-containing protein</fullName>
    </submittedName>
</protein>
<dbReference type="Proteomes" id="UP000515240">
    <property type="component" value="Chromosome"/>
</dbReference>
<accession>A0A7G5ECZ2</accession>
<reference evidence="3 4" key="1">
    <citation type="journal article" date="2020" name="G3 (Bethesda)">
        <title>CeMbio - The Caenorhabditis elegans Microbiome Resource.</title>
        <authorList>
            <person name="Dirksen P."/>
            <person name="Assie A."/>
            <person name="Zimmermann J."/>
            <person name="Zhang F."/>
            <person name="Tietje A.M."/>
            <person name="Marsh S.A."/>
            <person name="Felix M.A."/>
            <person name="Shapira M."/>
            <person name="Kaleta C."/>
            <person name="Schulenburg H."/>
            <person name="Samuel B."/>
        </authorList>
    </citation>
    <scope>NUCLEOTIDE SEQUENCE [LARGE SCALE GENOMIC DNA]</scope>
    <source>
        <strain evidence="3 4">BIGb0172</strain>
    </source>
</reference>
<name>A0A7G5ECZ2_9BURK</name>
<dbReference type="AlphaFoldDB" id="A0A7G5ECZ2"/>
<evidence type="ECO:0000256" key="1">
    <source>
        <dbReference type="ARBA" id="ARBA00022481"/>
    </source>
</evidence>
<dbReference type="KEGG" id="cpis:HS961_02910"/>
<feature type="transmembrane region" description="Helical" evidence="2">
    <location>
        <begin position="32"/>
        <end position="53"/>
    </location>
</feature>
<dbReference type="Gene3D" id="3.30.700.10">
    <property type="entry name" value="Glycoprotein, Type 4 Pilin"/>
    <property type="match status" value="1"/>
</dbReference>
<keyword evidence="2" id="KW-1133">Transmembrane helix</keyword>
<dbReference type="InterPro" id="IPR031982">
    <property type="entry name" value="PilE-like"/>
</dbReference>
<dbReference type="GO" id="GO:0015627">
    <property type="term" value="C:type II protein secretion system complex"/>
    <property type="evidence" value="ECO:0007669"/>
    <property type="project" value="InterPro"/>
</dbReference>
<organism evidence="3 4">
    <name type="scientific">Comamonas piscis</name>
    <dbReference type="NCBI Taxonomy" id="1562974"/>
    <lineage>
        <taxon>Bacteria</taxon>
        <taxon>Pseudomonadati</taxon>
        <taxon>Pseudomonadota</taxon>
        <taxon>Betaproteobacteria</taxon>
        <taxon>Burkholderiales</taxon>
        <taxon>Comamonadaceae</taxon>
        <taxon>Comamonas</taxon>
    </lineage>
</organism>
<gene>
    <name evidence="3" type="ORF">HS961_02910</name>
</gene>